<evidence type="ECO:0000259" key="4">
    <source>
        <dbReference type="PROSITE" id="PS50853"/>
    </source>
</evidence>
<evidence type="ECO:0000313" key="6">
    <source>
        <dbReference type="Proteomes" id="UP001152622"/>
    </source>
</evidence>
<gene>
    <name evidence="5" type="ORF">SKAU_G00240400</name>
</gene>
<dbReference type="GO" id="GO:0005886">
    <property type="term" value="C:plasma membrane"/>
    <property type="evidence" value="ECO:0007669"/>
    <property type="project" value="TreeGrafter"/>
</dbReference>
<feature type="domain" description="Fibronectin type-III" evidence="4">
    <location>
        <begin position="23"/>
        <end position="128"/>
    </location>
</feature>
<evidence type="ECO:0000256" key="2">
    <source>
        <dbReference type="SAM" id="Phobius"/>
    </source>
</evidence>
<organism evidence="5 6">
    <name type="scientific">Synaphobranchus kaupii</name>
    <name type="common">Kaup's arrowtooth eel</name>
    <dbReference type="NCBI Taxonomy" id="118154"/>
    <lineage>
        <taxon>Eukaryota</taxon>
        <taxon>Metazoa</taxon>
        <taxon>Chordata</taxon>
        <taxon>Craniata</taxon>
        <taxon>Vertebrata</taxon>
        <taxon>Euteleostomi</taxon>
        <taxon>Actinopterygii</taxon>
        <taxon>Neopterygii</taxon>
        <taxon>Teleostei</taxon>
        <taxon>Anguilliformes</taxon>
        <taxon>Synaphobranchidae</taxon>
        <taxon>Synaphobranchus</taxon>
    </lineage>
</organism>
<dbReference type="InterPro" id="IPR050650">
    <property type="entry name" value="Type-II_Cytokine-TF_Rcpt"/>
</dbReference>
<keyword evidence="2" id="KW-1133">Transmembrane helix</keyword>
<feature type="signal peptide" evidence="3">
    <location>
        <begin position="1"/>
        <end position="19"/>
    </location>
</feature>
<dbReference type="InterPro" id="IPR015373">
    <property type="entry name" value="Interferon/interleukin_rcp_dom"/>
</dbReference>
<feature type="chain" id="PRO_5040513590" description="Fibronectin type-III domain-containing protein" evidence="3">
    <location>
        <begin position="20"/>
        <end position="324"/>
    </location>
</feature>
<feature type="transmembrane region" description="Helical" evidence="2">
    <location>
        <begin position="234"/>
        <end position="255"/>
    </location>
</feature>
<dbReference type="InterPro" id="IPR003961">
    <property type="entry name" value="FN3_dom"/>
</dbReference>
<dbReference type="PANTHER" id="PTHR20859:SF46">
    <property type="entry name" value="INTERFERON GAMMA RECEPTOR 2"/>
    <property type="match status" value="1"/>
</dbReference>
<dbReference type="Pfam" id="PF01108">
    <property type="entry name" value="Tissue_fac"/>
    <property type="match status" value="1"/>
</dbReference>
<accession>A0A9Q1F7G0</accession>
<feature type="compositionally biased region" description="Low complexity" evidence="1">
    <location>
        <begin position="284"/>
        <end position="297"/>
    </location>
</feature>
<dbReference type="AlphaFoldDB" id="A0A9Q1F7G0"/>
<dbReference type="Gene3D" id="2.60.40.10">
    <property type="entry name" value="Immunoglobulins"/>
    <property type="match status" value="1"/>
</dbReference>
<evidence type="ECO:0000256" key="3">
    <source>
        <dbReference type="SAM" id="SignalP"/>
    </source>
</evidence>
<keyword evidence="6" id="KW-1185">Reference proteome</keyword>
<reference evidence="5" key="1">
    <citation type="journal article" date="2023" name="Science">
        <title>Genome structures resolve the early diversification of teleost fishes.</title>
        <authorList>
            <person name="Parey E."/>
            <person name="Louis A."/>
            <person name="Montfort J."/>
            <person name="Bouchez O."/>
            <person name="Roques C."/>
            <person name="Iampietro C."/>
            <person name="Lluch J."/>
            <person name="Castinel A."/>
            <person name="Donnadieu C."/>
            <person name="Desvignes T."/>
            <person name="Floi Bucao C."/>
            <person name="Jouanno E."/>
            <person name="Wen M."/>
            <person name="Mejri S."/>
            <person name="Dirks R."/>
            <person name="Jansen H."/>
            <person name="Henkel C."/>
            <person name="Chen W.J."/>
            <person name="Zahm M."/>
            <person name="Cabau C."/>
            <person name="Klopp C."/>
            <person name="Thompson A.W."/>
            <person name="Robinson-Rechavi M."/>
            <person name="Braasch I."/>
            <person name="Lecointre G."/>
            <person name="Bobe J."/>
            <person name="Postlethwait J.H."/>
            <person name="Berthelot C."/>
            <person name="Roest Crollius H."/>
            <person name="Guiguen Y."/>
        </authorList>
    </citation>
    <scope>NUCLEOTIDE SEQUENCE</scope>
    <source>
        <tissue evidence="5">Blood</tissue>
    </source>
</reference>
<keyword evidence="3" id="KW-0732">Signal</keyword>
<dbReference type="CDD" id="cd00063">
    <property type="entry name" value="FN3"/>
    <property type="match status" value="1"/>
</dbReference>
<dbReference type="InterPro" id="IPR036116">
    <property type="entry name" value="FN3_sf"/>
</dbReference>
<proteinExistence type="predicted"/>
<dbReference type="PANTHER" id="PTHR20859">
    <property type="entry name" value="INTERFERON/INTERLEUKIN RECEPTOR"/>
    <property type="match status" value="1"/>
</dbReference>
<dbReference type="Pfam" id="PF09294">
    <property type="entry name" value="Interfer-bind"/>
    <property type="match status" value="1"/>
</dbReference>
<dbReference type="GO" id="GO:0004896">
    <property type="term" value="F:cytokine receptor activity"/>
    <property type="evidence" value="ECO:0007669"/>
    <property type="project" value="TreeGrafter"/>
</dbReference>
<dbReference type="OrthoDB" id="9932619at2759"/>
<comment type="caution">
    <text evidence="5">The sequence shown here is derived from an EMBL/GenBank/DDBJ whole genome shotgun (WGS) entry which is preliminary data.</text>
</comment>
<dbReference type="InterPro" id="IPR013783">
    <property type="entry name" value="Ig-like_fold"/>
</dbReference>
<dbReference type="EMBL" id="JAINUF010000008">
    <property type="protein sequence ID" value="KAJ8352564.1"/>
    <property type="molecule type" value="Genomic_DNA"/>
</dbReference>
<name>A0A9Q1F7G0_SYNKA</name>
<feature type="region of interest" description="Disordered" evidence="1">
    <location>
        <begin position="284"/>
        <end position="303"/>
    </location>
</feature>
<keyword evidence="2" id="KW-0472">Membrane</keyword>
<protein>
    <recommendedName>
        <fullName evidence="4">Fibronectin type-III domain-containing protein</fullName>
    </recommendedName>
</protein>
<dbReference type="PROSITE" id="PS50853">
    <property type="entry name" value="FN3"/>
    <property type="match status" value="1"/>
</dbReference>
<keyword evidence="2" id="KW-0812">Transmembrane</keyword>
<sequence length="324" mass="36845">MFLKYLIGLLFLTRRGVLTLLSPPVNVTVKSVNLQSELCWSPVTNDENVEYTVQYRVNRKSSNGSSKESSDHDDWLEITECEATRARRCNLTSVIDVFINVTLRVRARDGTRTSPWSQSSPFKAIDQTRLGPPIVKLWPIPETGKLEVRMRDPFHRNDFTHDLKYRVYYKKEDSDWMMYEDTVSTVLIDKFEVGLNYCVKVHYIWRSKLRPNSVPSTPKCAIISESETARSIRITWITASLIGLLIGVLLLVCICTGTGNYDKLKQALQAPLRIPEHLREFLSGEEGSSTSNSSSNEEPIERISLVTIDKEVAEEELSSTPGHT</sequence>
<dbReference type="Proteomes" id="UP001152622">
    <property type="component" value="Chromosome 8"/>
</dbReference>
<dbReference type="SUPFAM" id="SSF49265">
    <property type="entry name" value="Fibronectin type III"/>
    <property type="match status" value="2"/>
</dbReference>
<evidence type="ECO:0000256" key="1">
    <source>
        <dbReference type="SAM" id="MobiDB-lite"/>
    </source>
</evidence>
<evidence type="ECO:0000313" key="5">
    <source>
        <dbReference type="EMBL" id="KAJ8352564.1"/>
    </source>
</evidence>